<dbReference type="Gene3D" id="3.10.180.10">
    <property type="entry name" value="2,3-Dihydroxybiphenyl 1,2-Dioxygenase, domain 1"/>
    <property type="match status" value="1"/>
</dbReference>
<comment type="caution">
    <text evidence="2">The sequence shown here is derived from an EMBL/GenBank/DDBJ whole genome shotgun (WGS) entry which is preliminary data.</text>
</comment>
<reference evidence="2" key="1">
    <citation type="journal article" date="2014" name="Int. J. Syst. Evol. Microbiol.">
        <title>Complete genome sequence of Corynebacterium casei LMG S-19264T (=DSM 44701T), isolated from a smear-ripened cheese.</title>
        <authorList>
            <consortium name="US DOE Joint Genome Institute (JGI-PGF)"/>
            <person name="Walter F."/>
            <person name="Albersmeier A."/>
            <person name="Kalinowski J."/>
            <person name="Ruckert C."/>
        </authorList>
    </citation>
    <scope>NUCLEOTIDE SEQUENCE</scope>
    <source>
        <strain evidence="2">JCM 3086</strain>
    </source>
</reference>
<dbReference type="EMBL" id="BMQA01000013">
    <property type="protein sequence ID" value="GGJ27173.1"/>
    <property type="molecule type" value="Genomic_DNA"/>
</dbReference>
<keyword evidence="3" id="KW-1185">Reference proteome</keyword>
<dbReference type="SUPFAM" id="SSF54593">
    <property type="entry name" value="Glyoxalase/Bleomycin resistance protein/Dihydroxybiphenyl dioxygenase"/>
    <property type="match status" value="1"/>
</dbReference>
<gene>
    <name evidence="2" type="ORF">GCM10010121_042990</name>
</gene>
<evidence type="ECO:0000313" key="2">
    <source>
        <dbReference type="EMBL" id="GGJ27173.1"/>
    </source>
</evidence>
<dbReference type="Proteomes" id="UP000657574">
    <property type="component" value="Unassembled WGS sequence"/>
</dbReference>
<feature type="compositionally biased region" description="Low complexity" evidence="1">
    <location>
        <begin position="107"/>
        <end position="125"/>
    </location>
</feature>
<sequence>MRHTEPDGVVCVARPAVPRAAPASGFVGPDARRAEVRTAVLSDRAGLRVEFAERSGSAPVTHTDPFAATAAQTFTHLALEVTDLDAASARLTGERGAGHVSPPAPASPEACATRTSTTRRAISSS</sequence>
<evidence type="ECO:0000313" key="3">
    <source>
        <dbReference type="Proteomes" id="UP000657574"/>
    </source>
</evidence>
<dbReference type="AlphaFoldDB" id="A0A917KUK0"/>
<accession>A0A917KUK0</accession>
<name>A0A917KUK0_9ACTN</name>
<reference evidence="2" key="2">
    <citation type="submission" date="2020-09" db="EMBL/GenBank/DDBJ databases">
        <authorList>
            <person name="Sun Q."/>
            <person name="Ohkuma M."/>
        </authorList>
    </citation>
    <scope>NUCLEOTIDE SEQUENCE</scope>
    <source>
        <strain evidence="2">JCM 3086</strain>
    </source>
</reference>
<proteinExistence type="predicted"/>
<protein>
    <submittedName>
        <fullName evidence="2">Uncharacterized protein</fullName>
    </submittedName>
</protein>
<feature type="region of interest" description="Disordered" evidence="1">
    <location>
        <begin position="92"/>
        <end position="125"/>
    </location>
</feature>
<evidence type="ECO:0000256" key="1">
    <source>
        <dbReference type="SAM" id="MobiDB-lite"/>
    </source>
</evidence>
<dbReference type="InterPro" id="IPR029068">
    <property type="entry name" value="Glyas_Bleomycin-R_OHBP_Dase"/>
</dbReference>
<organism evidence="2 3">
    <name type="scientific">Streptomyces brasiliensis</name>
    <dbReference type="NCBI Taxonomy" id="1954"/>
    <lineage>
        <taxon>Bacteria</taxon>
        <taxon>Bacillati</taxon>
        <taxon>Actinomycetota</taxon>
        <taxon>Actinomycetes</taxon>
        <taxon>Kitasatosporales</taxon>
        <taxon>Streptomycetaceae</taxon>
        <taxon>Streptomyces</taxon>
    </lineage>
</organism>